<sequence length="157" mass="17138">MIADELYRDAFRLERGSSVDDLPEIERLYRRAAARGSAAAMGRLGLLLEGRTRAEFEGHSAAQAVGDLAEALEWYEKAAKAGHSDAAFFLGRLYSEKLGDWAKAEPWYRRAARAGNSDARDRLAAGPHGPVRRQPNLRAGYAVLALLAVLVLVALTC</sequence>
<reference evidence="2" key="1">
    <citation type="submission" date="2022-06" db="EMBL/GenBank/DDBJ databases">
        <title>Amycolatopsis iheyaensis sp. nov., a new species of the genus Amycolatopsis isolated from soil in Iheya island, Japan.</title>
        <authorList>
            <person name="Ngamcharungchit C."/>
            <person name="Kanto H."/>
            <person name="Take A."/>
            <person name="Intra B."/>
            <person name="Matsumoto A."/>
            <person name="Panbangred W."/>
            <person name="Inahashi Y."/>
        </authorList>
    </citation>
    <scope>NUCLEOTIDE SEQUENCE</scope>
    <source>
        <strain evidence="2">OK19-0408</strain>
    </source>
</reference>
<name>A0A9X2NPD1_9PSEU</name>
<dbReference type="Proteomes" id="UP001144096">
    <property type="component" value="Unassembled WGS sequence"/>
</dbReference>
<gene>
    <name evidence="2" type="ORF">M8542_47400</name>
</gene>
<dbReference type="RefSeq" id="WP_257927021.1">
    <property type="nucleotide sequence ID" value="NZ_JAMXQV010000046.1"/>
</dbReference>
<feature type="transmembrane region" description="Helical" evidence="1">
    <location>
        <begin position="139"/>
        <end position="156"/>
    </location>
</feature>
<evidence type="ECO:0000313" key="2">
    <source>
        <dbReference type="EMBL" id="MCR6490457.1"/>
    </source>
</evidence>
<dbReference type="Gene3D" id="1.25.40.10">
    <property type="entry name" value="Tetratricopeptide repeat domain"/>
    <property type="match status" value="1"/>
</dbReference>
<accession>A0A9X2NPD1</accession>
<dbReference type="Pfam" id="PF13176">
    <property type="entry name" value="TPR_7"/>
    <property type="match status" value="1"/>
</dbReference>
<dbReference type="PANTHER" id="PTHR11102">
    <property type="entry name" value="SEL-1-LIKE PROTEIN"/>
    <property type="match status" value="1"/>
</dbReference>
<dbReference type="InterPro" id="IPR006597">
    <property type="entry name" value="Sel1-like"/>
</dbReference>
<dbReference type="AlphaFoldDB" id="A0A9X2NPD1"/>
<keyword evidence="1" id="KW-0812">Transmembrane</keyword>
<evidence type="ECO:0008006" key="4">
    <source>
        <dbReference type="Google" id="ProtNLM"/>
    </source>
</evidence>
<comment type="caution">
    <text evidence="2">The sequence shown here is derived from an EMBL/GenBank/DDBJ whole genome shotgun (WGS) entry which is preliminary data.</text>
</comment>
<dbReference type="EMBL" id="JAMXQV010000046">
    <property type="protein sequence ID" value="MCR6490457.1"/>
    <property type="molecule type" value="Genomic_DNA"/>
</dbReference>
<proteinExistence type="predicted"/>
<dbReference type="InterPro" id="IPR019734">
    <property type="entry name" value="TPR_rpt"/>
</dbReference>
<organism evidence="2 3">
    <name type="scientific">Amycolatopsis iheyensis</name>
    <dbReference type="NCBI Taxonomy" id="2945988"/>
    <lineage>
        <taxon>Bacteria</taxon>
        <taxon>Bacillati</taxon>
        <taxon>Actinomycetota</taxon>
        <taxon>Actinomycetes</taxon>
        <taxon>Pseudonocardiales</taxon>
        <taxon>Pseudonocardiaceae</taxon>
        <taxon>Amycolatopsis</taxon>
    </lineage>
</organism>
<protein>
    <recommendedName>
        <fullName evidence="4">Sel1 repeat family protein</fullName>
    </recommendedName>
</protein>
<dbReference type="InterPro" id="IPR050767">
    <property type="entry name" value="Sel1_AlgK"/>
</dbReference>
<keyword evidence="3" id="KW-1185">Reference proteome</keyword>
<evidence type="ECO:0000313" key="3">
    <source>
        <dbReference type="Proteomes" id="UP001144096"/>
    </source>
</evidence>
<dbReference type="SMART" id="SM00671">
    <property type="entry name" value="SEL1"/>
    <property type="match status" value="2"/>
</dbReference>
<keyword evidence="1" id="KW-0472">Membrane</keyword>
<dbReference type="SUPFAM" id="SSF81901">
    <property type="entry name" value="HCP-like"/>
    <property type="match status" value="1"/>
</dbReference>
<keyword evidence="1" id="KW-1133">Transmembrane helix</keyword>
<dbReference type="InterPro" id="IPR011990">
    <property type="entry name" value="TPR-like_helical_dom_sf"/>
</dbReference>
<dbReference type="PANTHER" id="PTHR11102:SF160">
    <property type="entry name" value="ERAD-ASSOCIATED E3 UBIQUITIN-PROTEIN LIGASE COMPONENT HRD3"/>
    <property type="match status" value="1"/>
</dbReference>
<evidence type="ECO:0000256" key="1">
    <source>
        <dbReference type="SAM" id="Phobius"/>
    </source>
</evidence>